<evidence type="ECO:0000313" key="2">
    <source>
        <dbReference type="Proteomes" id="UP000821845"/>
    </source>
</evidence>
<dbReference type="Proteomes" id="UP000821845">
    <property type="component" value="Chromosome 9"/>
</dbReference>
<dbReference type="EMBL" id="CM023489">
    <property type="protein sequence ID" value="KAH6923042.1"/>
    <property type="molecule type" value="Genomic_DNA"/>
</dbReference>
<accession>A0ACB7RJG1</accession>
<proteinExistence type="predicted"/>
<protein>
    <submittedName>
        <fullName evidence="1">Uncharacterized protein</fullName>
    </submittedName>
</protein>
<evidence type="ECO:0000313" key="1">
    <source>
        <dbReference type="EMBL" id="KAH6923042.1"/>
    </source>
</evidence>
<sequence>MIREPVERIASSFYYSRAVAARRRNATRCKALGVLQESCCDIPIFVYIPSTKRPRERKVVDGYTDR</sequence>
<keyword evidence="2" id="KW-1185">Reference proteome</keyword>
<reference evidence="1" key="1">
    <citation type="submission" date="2020-05" db="EMBL/GenBank/DDBJ databases">
        <title>Large-scale comparative analyses of tick genomes elucidate their genetic diversity and vector capacities.</title>
        <authorList>
            <person name="Jia N."/>
            <person name="Wang J."/>
            <person name="Shi W."/>
            <person name="Du L."/>
            <person name="Sun Y."/>
            <person name="Zhan W."/>
            <person name="Jiang J."/>
            <person name="Wang Q."/>
            <person name="Zhang B."/>
            <person name="Ji P."/>
            <person name="Sakyi L.B."/>
            <person name="Cui X."/>
            <person name="Yuan T."/>
            <person name="Jiang B."/>
            <person name="Yang W."/>
            <person name="Lam T.T.-Y."/>
            <person name="Chang Q."/>
            <person name="Ding S."/>
            <person name="Wang X."/>
            <person name="Zhu J."/>
            <person name="Ruan X."/>
            <person name="Zhao L."/>
            <person name="Wei J."/>
            <person name="Que T."/>
            <person name="Du C."/>
            <person name="Cheng J."/>
            <person name="Dai P."/>
            <person name="Han X."/>
            <person name="Huang E."/>
            <person name="Gao Y."/>
            <person name="Liu J."/>
            <person name="Shao H."/>
            <person name="Ye R."/>
            <person name="Li L."/>
            <person name="Wei W."/>
            <person name="Wang X."/>
            <person name="Wang C."/>
            <person name="Yang T."/>
            <person name="Huo Q."/>
            <person name="Li W."/>
            <person name="Guo W."/>
            <person name="Chen H."/>
            <person name="Zhou L."/>
            <person name="Ni X."/>
            <person name="Tian J."/>
            <person name="Zhou Y."/>
            <person name="Sheng Y."/>
            <person name="Liu T."/>
            <person name="Pan Y."/>
            <person name="Xia L."/>
            <person name="Li J."/>
            <person name="Zhao F."/>
            <person name="Cao W."/>
        </authorList>
    </citation>
    <scope>NUCLEOTIDE SEQUENCE</scope>
    <source>
        <strain evidence="1">Hyas-2018</strain>
    </source>
</reference>
<organism evidence="1 2">
    <name type="scientific">Hyalomma asiaticum</name>
    <name type="common">Tick</name>
    <dbReference type="NCBI Taxonomy" id="266040"/>
    <lineage>
        <taxon>Eukaryota</taxon>
        <taxon>Metazoa</taxon>
        <taxon>Ecdysozoa</taxon>
        <taxon>Arthropoda</taxon>
        <taxon>Chelicerata</taxon>
        <taxon>Arachnida</taxon>
        <taxon>Acari</taxon>
        <taxon>Parasitiformes</taxon>
        <taxon>Ixodida</taxon>
        <taxon>Ixodoidea</taxon>
        <taxon>Ixodidae</taxon>
        <taxon>Hyalomminae</taxon>
        <taxon>Hyalomma</taxon>
    </lineage>
</organism>
<gene>
    <name evidence="1" type="ORF">HPB50_020766</name>
</gene>
<comment type="caution">
    <text evidence="1">The sequence shown here is derived from an EMBL/GenBank/DDBJ whole genome shotgun (WGS) entry which is preliminary data.</text>
</comment>
<name>A0ACB7RJG1_HYAAI</name>